<keyword evidence="13" id="KW-1185">Reference proteome</keyword>
<evidence type="ECO:0000256" key="1">
    <source>
        <dbReference type="ARBA" id="ARBA00013263"/>
    </source>
</evidence>
<dbReference type="Pfam" id="PF13242">
    <property type="entry name" value="Hydrolase_like"/>
    <property type="match status" value="1"/>
</dbReference>
<gene>
    <name evidence="12" type="ORF">U6N30_06515</name>
</gene>
<dbReference type="PROSITE" id="PS50975">
    <property type="entry name" value="ATP_GRASP"/>
    <property type="match status" value="1"/>
</dbReference>
<dbReference type="InterPro" id="IPR005479">
    <property type="entry name" value="CPAse_ATP-bd"/>
</dbReference>
<keyword evidence="4 7" id="KW-0067">ATP-binding</keyword>
<proteinExistence type="predicted"/>
<dbReference type="Proteomes" id="UP001324287">
    <property type="component" value="Chromosome"/>
</dbReference>
<dbReference type="Gene3D" id="3.30.470.20">
    <property type="entry name" value="ATP-grasp fold, B domain"/>
    <property type="match status" value="1"/>
</dbReference>
<dbReference type="Gene3D" id="3.30.1490.20">
    <property type="entry name" value="ATP-grasp fold, A domain"/>
    <property type="match status" value="1"/>
</dbReference>
<evidence type="ECO:0000259" key="9">
    <source>
        <dbReference type="PROSITE" id="PS50975"/>
    </source>
</evidence>
<dbReference type="InterPro" id="IPR013815">
    <property type="entry name" value="ATP_grasp_subdomain_1"/>
</dbReference>
<dbReference type="PANTHER" id="PTHR48095:SF2">
    <property type="entry name" value="BIOTIN CARBOXYLASE, CHLOROPLASTIC"/>
    <property type="match status" value="1"/>
</dbReference>
<dbReference type="RefSeq" id="WP_324276627.1">
    <property type="nucleotide sequence ID" value="NZ_CP141261.1"/>
</dbReference>
<dbReference type="Pfam" id="PF02785">
    <property type="entry name" value="Biotin_carb_C"/>
    <property type="match status" value="1"/>
</dbReference>
<feature type="domain" description="Pyruvate carboxyltransferase" evidence="11">
    <location>
        <begin position="312"/>
        <end position="575"/>
    </location>
</feature>
<dbReference type="Pfam" id="PF02436">
    <property type="entry name" value="PYC_OADA"/>
    <property type="match status" value="1"/>
</dbReference>
<dbReference type="PROSITE" id="PS50991">
    <property type="entry name" value="PYR_CT"/>
    <property type="match status" value="1"/>
</dbReference>
<dbReference type="SUPFAM" id="SSF89000">
    <property type="entry name" value="post-HMGL domain-like"/>
    <property type="match status" value="1"/>
</dbReference>
<dbReference type="Gene3D" id="3.20.20.70">
    <property type="entry name" value="Aldolase class I"/>
    <property type="match status" value="1"/>
</dbReference>
<protein>
    <recommendedName>
        <fullName evidence="1">biotin carboxylase</fullName>
        <ecNumber evidence="1">6.3.4.14</ecNumber>
    </recommendedName>
</protein>
<dbReference type="PANTHER" id="PTHR48095">
    <property type="entry name" value="PYRUVATE CARBOXYLASE SUBUNIT A"/>
    <property type="match status" value="1"/>
</dbReference>
<dbReference type="Pfam" id="PF02786">
    <property type="entry name" value="CPSase_L_D2"/>
    <property type="match status" value="1"/>
</dbReference>
<dbReference type="SUPFAM" id="SSF56059">
    <property type="entry name" value="Glutathione synthetase ATP-binding domain-like"/>
    <property type="match status" value="1"/>
</dbReference>
<feature type="domain" description="ATP-grasp" evidence="9">
    <location>
        <begin position="2"/>
        <end position="171"/>
    </location>
</feature>
<dbReference type="InterPro" id="IPR003379">
    <property type="entry name" value="Carboxylase_cons_dom"/>
</dbReference>
<evidence type="ECO:0000256" key="2">
    <source>
        <dbReference type="ARBA" id="ARBA00022598"/>
    </source>
</evidence>
<evidence type="ECO:0000259" key="11">
    <source>
        <dbReference type="PROSITE" id="PS50991"/>
    </source>
</evidence>
<dbReference type="InterPro" id="IPR036412">
    <property type="entry name" value="HAD-like_sf"/>
</dbReference>
<dbReference type="InterPro" id="IPR011761">
    <property type="entry name" value="ATP-grasp"/>
</dbReference>
<dbReference type="InterPro" id="IPR013785">
    <property type="entry name" value="Aldolase_TIM"/>
</dbReference>
<evidence type="ECO:0000256" key="7">
    <source>
        <dbReference type="PROSITE-ProRule" id="PRU00409"/>
    </source>
</evidence>
<comment type="catalytic activity">
    <reaction evidence="6">
        <text>N(6)-biotinyl-L-lysyl-[protein] + hydrogencarbonate + ATP = N(6)-carboxybiotinyl-L-lysyl-[protein] + ADP + phosphate + H(+)</text>
        <dbReference type="Rhea" id="RHEA:13501"/>
        <dbReference type="Rhea" id="RHEA-COMP:10505"/>
        <dbReference type="Rhea" id="RHEA-COMP:10506"/>
        <dbReference type="ChEBI" id="CHEBI:15378"/>
        <dbReference type="ChEBI" id="CHEBI:17544"/>
        <dbReference type="ChEBI" id="CHEBI:30616"/>
        <dbReference type="ChEBI" id="CHEBI:43474"/>
        <dbReference type="ChEBI" id="CHEBI:83144"/>
        <dbReference type="ChEBI" id="CHEBI:83145"/>
        <dbReference type="ChEBI" id="CHEBI:456216"/>
        <dbReference type="EC" id="6.3.4.14"/>
    </reaction>
</comment>
<reference evidence="12 13" key="1">
    <citation type="submission" date="2023-12" db="EMBL/GenBank/DDBJ databases">
        <title>Blastococcus brunescens sp. nov., an actonobacterium isolated from sandstone collected in sahara desert.</title>
        <authorList>
            <person name="Gtari M."/>
            <person name="Ghodhbane F."/>
        </authorList>
    </citation>
    <scope>NUCLEOTIDE SEQUENCE [LARGE SCALE GENOMIC DNA]</scope>
    <source>
        <strain evidence="12 13">BMG 8361</strain>
    </source>
</reference>
<evidence type="ECO:0000256" key="5">
    <source>
        <dbReference type="ARBA" id="ARBA00023267"/>
    </source>
</evidence>
<dbReference type="InterPro" id="IPR051602">
    <property type="entry name" value="ACC_Biotin_Carboxylase"/>
</dbReference>
<dbReference type="InterPro" id="IPR011764">
    <property type="entry name" value="Biotin_carboxylation_dom"/>
</dbReference>
<dbReference type="SUPFAM" id="SSF56784">
    <property type="entry name" value="HAD-like"/>
    <property type="match status" value="1"/>
</dbReference>
<sequence length="1077" mass="115690">MAAEVGYPLLVKAVGGGGGRGMKRVHGPDDLAHTLDLAVSEAAAAFGDPRVYLERFVSSGRHVEVQILGDGSHAVALGDRDCSVQRRYQKLFEEAPAPQLSDALRAEMAAAALALAEHLHYRGLGTVELLVDGERGTFYFLEMNARIQVEHPVTEMVTGLDLVAEQLAVAEGLPLRLRQQDVVLTGHAVECRINAEDWRHGFRPSPGRIDRVVLPVGEGLRVDTHVQGGSVVPPFYDSLLAKLIVHGRDRDDALARARAALGLLRIEGVTTTVPVHRALLADPEFAAGEWTRRSSSASWTRSSWGRADGRRRTRGRLDPRRQPEPLGATGLRTAHVAQVAPLLERVGFRALDYSSSTAMGVAVRVHQEDPWERLRLTRAAMPTTKLQFIGTGFRFISWQNSHPDTMQLVYDRLVAGGIDRVVVLDPMHDMDAARETARRLKQAGVDEVIGALTFTISVVHDDAFYADLASQFAADPNVDRVYVKDPAGILTAERARTLLPAIKARLAGTPLELHSHATIGLSPLTYSIAPELGVEVVQVGCGPLGNGSSLPEARRTVANLREMGHRVDVDDRALGLVCDFFDGLAAAEELPVGRPQDFDAAFLHHQIAGGVMTTTRRQLREIGMEHRFEALVEEVGAVRAELGHPIMVTPFPQMVVSQALFNVIGERYGTVPDQVIRYVLGSFGKPTAPIDAGVQDRILDRPRARELASEPPPPSPAELRKQFRRGISDEELLLRAHMPEDQVDAMLAAGPAPRHFNPSLAPVLTLLDELGSRRTVHDLGVTKAGLTMTVRRASGGTPLPDTAVDRLRRVGGFVLDMDGTLVMGDRNNQGLVPLPGAADLLQGLGDRGLPFCVYTNGTVKTPARVADALGQLGLTIAPDQALTPASTAVDVFLERGHRRVMVLGGAGIIEPLEAAGIETVPPLRGTGCDAVMAGWFRQELTFEALEAAVFAVFDGAAFYSASQSLFFATAEGRSLGTSRAISAVVRDITGCEVTVVGKPSLNALRTAGRRLGLAPAELAVVGDDPELEVPMAHAGGAFAVAVHTGIGHAGSFTDLPAAVRPHLDLPDVGELARLLRT</sequence>
<keyword evidence="3 7" id="KW-0547">Nucleotide-binding</keyword>
<dbReference type="InterPro" id="IPR005482">
    <property type="entry name" value="Biotin_COase_C"/>
</dbReference>
<evidence type="ECO:0000256" key="6">
    <source>
        <dbReference type="ARBA" id="ARBA00048600"/>
    </source>
</evidence>
<dbReference type="EMBL" id="CP141261">
    <property type="protein sequence ID" value="WRL65303.1"/>
    <property type="molecule type" value="Genomic_DNA"/>
</dbReference>
<evidence type="ECO:0000256" key="4">
    <source>
        <dbReference type="ARBA" id="ARBA00022840"/>
    </source>
</evidence>
<dbReference type="InterPro" id="IPR000891">
    <property type="entry name" value="PYR_CT"/>
</dbReference>
<dbReference type="EC" id="6.3.4.14" evidence="1"/>
<evidence type="ECO:0000313" key="13">
    <source>
        <dbReference type="Proteomes" id="UP001324287"/>
    </source>
</evidence>
<keyword evidence="2" id="KW-0436">Ligase</keyword>
<dbReference type="Gene3D" id="3.40.50.1000">
    <property type="entry name" value="HAD superfamily/HAD-like"/>
    <property type="match status" value="2"/>
</dbReference>
<keyword evidence="5" id="KW-0092">Biotin</keyword>
<dbReference type="InterPro" id="IPR006357">
    <property type="entry name" value="HAD-SF_hydro_IIA"/>
</dbReference>
<dbReference type="InterPro" id="IPR011054">
    <property type="entry name" value="Rudment_hybrid_motif"/>
</dbReference>
<dbReference type="PROSITE" id="PS50979">
    <property type="entry name" value="BC"/>
    <property type="match status" value="1"/>
</dbReference>
<dbReference type="PROSITE" id="PS00867">
    <property type="entry name" value="CPSASE_2"/>
    <property type="match status" value="1"/>
</dbReference>
<evidence type="ECO:0000313" key="12">
    <source>
        <dbReference type="EMBL" id="WRL65303.1"/>
    </source>
</evidence>
<evidence type="ECO:0000256" key="8">
    <source>
        <dbReference type="SAM" id="MobiDB-lite"/>
    </source>
</evidence>
<name>A0ABZ1B621_9ACTN</name>
<dbReference type="Pfam" id="PF13344">
    <property type="entry name" value="Hydrolase_6"/>
    <property type="match status" value="1"/>
</dbReference>
<dbReference type="SMART" id="SM00878">
    <property type="entry name" value="Biotin_carb_C"/>
    <property type="match status" value="1"/>
</dbReference>
<feature type="region of interest" description="Disordered" evidence="8">
    <location>
        <begin position="300"/>
        <end position="328"/>
    </location>
</feature>
<feature type="domain" description="Biotin carboxylation" evidence="10">
    <location>
        <begin position="1"/>
        <end position="300"/>
    </location>
</feature>
<organism evidence="12 13">
    <name type="scientific">Blastococcus brunescens</name>
    <dbReference type="NCBI Taxonomy" id="1564165"/>
    <lineage>
        <taxon>Bacteria</taxon>
        <taxon>Bacillati</taxon>
        <taxon>Actinomycetota</taxon>
        <taxon>Actinomycetes</taxon>
        <taxon>Geodermatophilales</taxon>
        <taxon>Geodermatophilaceae</taxon>
        <taxon>Blastococcus</taxon>
    </lineage>
</organism>
<evidence type="ECO:0000259" key="10">
    <source>
        <dbReference type="PROSITE" id="PS50979"/>
    </source>
</evidence>
<dbReference type="SUPFAM" id="SSF51246">
    <property type="entry name" value="Rudiment single hybrid motif"/>
    <property type="match status" value="1"/>
</dbReference>
<dbReference type="InterPro" id="IPR023214">
    <property type="entry name" value="HAD_sf"/>
</dbReference>
<feature type="compositionally biased region" description="Basic and acidic residues" evidence="8">
    <location>
        <begin position="307"/>
        <end position="323"/>
    </location>
</feature>
<accession>A0ABZ1B621</accession>
<dbReference type="SUPFAM" id="SSF51569">
    <property type="entry name" value="Aldolase"/>
    <property type="match status" value="1"/>
</dbReference>
<evidence type="ECO:0000256" key="3">
    <source>
        <dbReference type="ARBA" id="ARBA00022741"/>
    </source>
</evidence>